<dbReference type="InterPro" id="IPR001387">
    <property type="entry name" value="Cro/C1-type_HTH"/>
</dbReference>
<dbReference type="Pfam" id="PF13560">
    <property type="entry name" value="HTH_31"/>
    <property type="match status" value="1"/>
</dbReference>
<reference evidence="2 3" key="1">
    <citation type="submission" date="2024-06" db="EMBL/GenBank/DDBJ databases">
        <title>Genomics of switchgrass bacterial isolates.</title>
        <authorList>
            <person name="Shade A."/>
        </authorList>
    </citation>
    <scope>NUCLEOTIDE SEQUENCE [LARGE SCALE GENOMIC DNA]</scope>
    <source>
        <strain evidence="2 3">PvP084</strain>
    </source>
</reference>
<dbReference type="CDD" id="cd00093">
    <property type="entry name" value="HTH_XRE"/>
    <property type="match status" value="1"/>
</dbReference>
<gene>
    <name evidence="2" type="ORF">ABIC20_002784</name>
</gene>
<dbReference type="SUPFAM" id="SSF47413">
    <property type="entry name" value="lambda repressor-like DNA-binding domains"/>
    <property type="match status" value="1"/>
</dbReference>
<dbReference type="EMBL" id="JBEPNW010000002">
    <property type="protein sequence ID" value="MET3865475.1"/>
    <property type="molecule type" value="Genomic_DNA"/>
</dbReference>
<name>A0ABV2NG77_9HYPH</name>
<dbReference type="RefSeq" id="WP_209650863.1">
    <property type="nucleotide sequence ID" value="NZ_JBEPNV010000001.1"/>
</dbReference>
<sequence length="84" mass="8596">MQAVQCKMARTALGLGVRDLAAAAGVSADTVARFERGEALKDRTVAALQAALEAAGIIFIDENGEGPGVRLRKQAGSPEVSSGQ</sequence>
<dbReference type="InterPro" id="IPR010982">
    <property type="entry name" value="Lambda_DNA-bd_dom_sf"/>
</dbReference>
<accession>A0ABV2NG77</accession>
<dbReference type="Proteomes" id="UP001549119">
    <property type="component" value="Unassembled WGS sequence"/>
</dbReference>
<protein>
    <submittedName>
        <fullName evidence="2">Transcriptional regulator with XRE-family HTH domain</fullName>
    </submittedName>
</protein>
<comment type="caution">
    <text evidence="2">The sequence shown here is derived from an EMBL/GenBank/DDBJ whole genome shotgun (WGS) entry which is preliminary data.</text>
</comment>
<evidence type="ECO:0000313" key="3">
    <source>
        <dbReference type="Proteomes" id="UP001549119"/>
    </source>
</evidence>
<evidence type="ECO:0000256" key="1">
    <source>
        <dbReference type="SAM" id="MobiDB-lite"/>
    </source>
</evidence>
<dbReference type="Gene3D" id="1.10.260.40">
    <property type="entry name" value="lambda repressor-like DNA-binding domains"/>
    <property type="match status" value="1"/>
</dbReference>
<evidence type="ECO:0000313" key="2">
    <source>
        <dbReference type="EMBL" id="MET3865475.1"/>
    </source>
</evidence>
<proteinExistence type="predicted"/>
<organism evidence="2 3">
    <name type="scientific">Methylobacterium radiotolerans</name>
    <dbReference type="NCBI Taxonomy" id="31998"/>
    <lineage>
        <taxon>Bacteria</taxon>
        <taxon>Pseudomonadati</taxon>
        <taxon>Pseudomonadota</taxon>
        <taxon>Alphaproteobacteria</taxon>
        <taxon>Hyphomicrobiales</taxon>
        <taxon>Methylobacteriaceae</taxon>
        <taxon>Methylobacterium</taxon>
    </lineage>
</organism>
<feature type="region of interest" description="Disordered" evidence="1">
    <location>
        <begin position="64"/>
        <end position="84"/>
    </location>
</feature>
<keyword evidence="3" id="KW-1185">Reference proteome</keyword>